<dbReference type="PANTHER" id="PTHR37314">
    <property type="entry name" value="SLR0142 PROTEIN"/>
    <property type="match status" value="1"/>
</dbReference>
<dbReference type="InterPro" id="IPR010699">
    <property type="entry name" value="DUF1275"/>
</dbReference>
<dbReference type="KEGG" id="txa:HQN79_11655"/>
<dbReference type="Pfam" id="PF06912">
    <property type="entry name" value="DUF1275"/>
    <property type="match status" value="1"/>
</dbReference>
<dbReference type="EMBL" id="CP054020">
    <property type="protein sequence ID" value="QKI90184.1"/>
    <property type="molecule type" value="Genomic_DNA"/>
</dbReference>
<evidence type="ECO:0000313" key="2">
    <source>
        <dbReference type="EMBL" id="QKI90184.1"/>
    </source>
</evidence>
<accession>A0A7D4SZR3</accession>
<dbReference type="RefSeq" id="WP_173286746.1">
    <property type="nucleotide sequence ID" value="NZ_CP054020.1"/>
</dbReference>
<keyword evidence="3" id="KW-1185">Reference proteome</keyword>
<name>A0A7D4SZR3_9GAMM</name>
<dbReference type="Proteomes" id="UP000504724">
    <property type="component" value="Chromosome"/>
</dbReference>
<organism evidence="2 3">
    <name type="scientific">Thiomicrorhabdus xiamenensis</name>
    <dbReference type="NCBI Taxonomy" id="2739063"/>
    <lineage>
        <taxon>Bacteria</taxon>
        <taxon>Pseudomonadati</taxon>
        <taxon>Pseudomonadota</taxon>
        <taxon>Gammaproteobacteria</taxon>
        <taxon>Thiotrichales</taxon>
        <taxon>Piscirickettsiaceae</taxon>
        <taxon>Thiomicrorhabdus</taxon>
    </lineage>
</organism>
<evidence type="ECO:0000256" key="1">
    <source>
        <dbReference type="SAM" id="Phobius"/>
    </source>
</evidence>
<feature type="transmembrane region" description="Helical" evidence="1">
    <location>
        <begin position="208"/>
        <end position="227"/>
    </location>
</feature>
<keyword evidence="1" id="KW-1133">Transmembrane helix</keyword>
<feature type="transmembrane region" description="Helical" evidence="1">
    <location>
        <begin position="24"/>
        <end position="44"/>
    </location>
</feature>
<keyword evidence="1" id="KW-0812">Transmembrane</keyword>
<feature type="transmembrane region" description="Helical" evidence="1">
    <location>
        <begin position="130"/>
        <end position="147"/>
    </location>
</feature>
<sequence>MPYPVRENIDTENADELKFSVRKLMLIGMIMASMAGYINSAMLMEFGIPVSQMTGVASRLSEAMSHMNLDALLIPLSILIGFLIGAILSGLIIGRAQYKTSANYGHALLLNGGLLGSATLFSFYHSETSLFFSAVACGLQNALVASYRGQQLRTTHMTGTVTDIGVHIALKLKTRQPWPWQANLLLVLLGSFLVGGILGIFAFQSIPYWSMILPCIINILLGTLYLTNYYRQESLNG</sequence>
<dbReference type="AlphaFoldDB" id="A0A7D4SZR3"/>
<feature type="transmembrane region" description="Helical" evidence="1">
    <location>
        <begin position="105"/>
        <end position="124"/>
    </location>
</feature>
<keyword evidence="1" id="KW-0472">Membrane</keyword>
<gene>
    <name evidence="2" type="ORF">HQN79_11655</name>
</gene>
<feature type="transmembrane region" description="Helical" evidence="1">
    <location>
        <begin position="182"/>
        <end position="202"/>
    </location>
</feature>
<dbReference type="PANTHER" id="PTHR37314:SF4">
    <property type="entry name" value="UPF0700 TRANSMEMBRANE PROTEIN YOAK"/>
    <property type="match status" value="1"/>
</dbReference>
<proteinExistence type="predicted"/>
<protein>
    <submittedName>
        <fullName evidence="2">DUF1275 domain-containing protein</fullName>
    </submittedName>
</protein>
<evidence type="ECO:0000313" key="3">
    <source>
        <dbReference type="Proteomes" id="UP000504724"/>
    </source>
</evidence>
<feature type="transmembrane region" description="Helical" evidence="1">
    <location>
        <begin position="72"/>
        <end position="93"/>
    </location>
</feature>
<reference evidence="2 3" key="1">
    <citation type="submission" date="2020-05" db="EMBL/GenBank/DDBJ databases">
        <title>Thiomicrorhabdus sediminis sp.nov. and Thiomicrorhabdus xiamenensis sp.nov., novel sulfur-oxidizing bacteria isolated from coastal sediment.</title>
        <authorList>
            <person name="Liu X."/>
        </authorList>
    </citation>
    <scope>NUCLEOTIDE SEQUENCE [LARGE SCALE GENOMIC DNA]</scope>
    <source>
        <strain evidence="2 3">G2</strain>
    </source>
</reference>